<protein>
    <submittedName>
        <fullName evidence="1">Uncharacterized protein</fullName>
    </submittedName>
</protein>
<sequence>MLARKPRYFSPGQCTADACTRPSIWQKEKQVSGKDGYGIHLSTKLLCVRPHSLYRDWDLFLICGFFFRPCPCPCCSAIRITRYSCSSVSLLIYSSSRSSRGSVPLTCYSNGTTDLSICASNGALPTNVIDGINRPLDEN</sequence>
<reference evidence="1" key="1">
    <citation type="journal article" date="2023" name="G3 (Bethesda)">
        <title>Whole genome assemblies of Zophobas morio and Tenebrio molitor.</title>
        <authorList>
            <person name="Kaur S."/>
            <person name="Stinson S.A."/>
            <person name="diCenzo G.C."/>
        </authorList>
    </citation>
    <scope>NUCLEOTIDE SEQUENCE</scope>
    <source>
        <strain evidence="1">QUZm001</strain>
    </source>
</reference>
<dbReference type="EMBL" id="JALNTZ010000006">
    <property type="protein sequence ID" value="KAJ3649693.1"/>
    <property type="molecule type" value="Genomic_DNA"/>
</dbReference>
<name>A0AA38I2U9_9CUCU</name>
<accession>A0AA38I2U9</accession>
<organism evidence="1 2">
    <name type="scientific">Zophobas morio</name>
    <dbReference type="NCBI Taxonomy" id="2755281"/>
    <lineage>
        <taxon>Eukaryota</taxon>
        <taxon>Metazoa</taxon>
        <taxon>Ecdysozoa</taxon>
        <taxon>Arthropoda</taxon>
        <taxon>Hexapoda</taxon>
        <taxon>Insecta</taxon>
        <taxon>Pterygota</taxon>
        <taxon>Neoptera</taxon>
        <taxon>Endopterygota</taxon>
        <taxon>Coleoptera</taxon>
        <taxon>Polyphaga</taxon>
        <taxon>Cucujiformia</taxon>
        <taxon>Tenebrionidae</taxon>
        <taxon>Zophobas</taxon>
    </lineage>
</organism>
<comment type="caution">
    <text evidence="1">The sequence shown here is derived from an EMBL/GenBank/DDBJ whole genome shotgun (WGS) entry which is preliminary data.</text>
</comment>
<proteinExistence type="predicted"/>
<evidence type="ECO:0000313" key="1">
    <source>
        <dbReference type="EMBL" id="KAJ3649693.1"/>
    </source>
</evidence>
<dbReference type="AlphaFoldDB" id="A0AA38I2U9"/>
<evidence type="ECO:0000313" key="2">
    <source>
        <dbReference type="Proteomes" id="UP001168821"/>
    </source>
</evidence>
<keyword evidence="2" id="KW-1185">Reference proteome</keyword>
<dbReference type="Proteomes" id="UP001168821">
    <property type="component" value="Unassembled WGS sequence"/>
</dbReference>
<gene>
    <name evidence="1" type="ORF">Zmor_021420</name>
</gene>